<evidence type="ECO:0000313" key="3">
    <source>
        <dbReference type="Proteomes" id="UP000007129"/>
    </source>
</evidence>
<sequence length="148" mass="15270">MLLEWQVAVVSMFAYPVAKKFIDKVLAVVNDVAMKHGKGVWKRLLRPLRLEGLLSSNVDPGHAMKTMAATATAEADSAASEDGLSEPFAGSVGPGGVGDIAGLGNGANQDSAGYRGRSGDGGSGMPCVPKPLEPNAEITSETSFPGRE</sequence>
<feature type="compositionally biased region" description="Low complexity" evidence="1">
    <location>
        <begin position="68"/>
        <end position="82"/>
    </location>
</feature>
<protein>
    <submittedName>
        <fullName evidence="2">Uncharacterized protein</fullName>
    </submittedName>
</protein>
<name>K2RVP7_MACPH</name>
<feature type="compositionally biased region" description="Gly residues" evidence="1">
    <location>
        <begin position="92"/>
        <end position="105"/>
    </location>
</feature>
<comment type="caution">
    <text evidence="2">The sequence shown here is derived from an EMBL/GenBank/DDBJ whole genome shotgun (WGS) entry which is preliminary data.</text>
</comment>
<proteinExistence type="predicted"/>
<dbReference type="AlphaFoldDB" id="K2RVP7"/>
<reference evidence="2 3" key="1">
    <citation type="journal article" date="2012" name="BMC Genomics">
        <title>Tools to kill: Genome of one of the most destructive plant pathogenic fungi Macrophomina phaseolina.</title>
        <authorList>
            <person name="Islam M.S."/>
            <person name="Haque M.S."/>
            <person name="Islam M.M."/>
            <person name="Emdad E.M."/>
            <person name="Halim A."/>
            <person name="Hossen Q.M.M."/>
            <person name="Hossain M.Z."/>
            <person name="Ahmed B."/>
            <person name="Rahim S."/>
            <person name="Rahman M.S."/>
            <person name="Alam M.M."/>
            <person name="Hou S."/>
            <person name="Wan X."/>
            <person name="Saito J.A."/>
            <person name="Alam M."/>
        </authorList>
    </citation>
    <scope>NUCLEOTIDE SEQUENCE [LARGE SCALE GENOMIC DNA]</scope>
    <source>
        <strain evidence="2 3">MS6</strain>
    </source>
</reference>
<gene>
    <name evidence="2" type="ORF">MPH_08564</name>
</gene>
<evidence type="ECO:0000256" key="1">
    <source>
        <dbReference type="SAM" id="MobiDB-lite"/>
    </source>
</evidence>
<dbReference type="Proteomes" id="UP000007129">
    <property type="component" value="Unassembled WGS sequence"/>
</dbReference>
<evidence type="ECO:0000313" key="2">
    <source>
        <dbReference type="EMBL" id="EKG14274.1"/>
    </source>
</evidence>
<dbReference type="HOGENOM" id="CLU_1759169_0_0_1"/>
<feature type="region of interest" description="Disordered" evidence="1">
    <location>
        <begin position="68"/>
        <end position="148"/>
    </location>
</feature>
<dbReference type="EMBL" id="AHHD01000362">
    <property type="protein sequence ID" value="EKG14274.1"/>
    <property type="molecule type" value="Genomic_DNA"/>
</dbReference>
<feature type="compositionally biased region" description="Polar residues" evidence="1">
    <location>
        <begin position="137"/>
        <end position="148"/>
    </location>
</feature>
<dbReference type="VEuPathDB" id="FungiDB:MPH_08564"/>
<accession>K2RVP7</accession>
<organism evidence="2 3">
    <name type="scientific">Macrophomina phaseolina (strain MS6)</name>
    <name type="common">Charcoal rot fungus</name>
    <dbReference type="NCBI Taxonomy" id="1126212"/>
    <lineage>
        <taxon>Eukaryota</taxon>
        <taxon>Fungi</taxon>
        <taxon>Dikarya</taxon>
        <taxon>Ascomycota</taxon>
        <taxon>Pezizomycotina</taxon>
        <taxon>Dothideomycetes</taxon>
        <taxon>Dothideomycetes incertae sedis</taxon>
        <taxon>Botryosphaeriales</taxon>
        <taxon>Botryosphaeriaceae</taxon>
        <taxon>Macrophomina</taxon>
    </lineage>
</organism>
<dbReference type="InParanoid" id="K2RVP7"/>